<dbReference type="Pfam" id="PF17282">
    <property type="entry name" value="DUF5347"/>
    <property type="match status" value="1"/>
</dbReference>
<dbReference type="AlphaFoldDB" id="A0A3N6SDZ4"/>
<name>A0A3N6SDZ4_9GAMM</name>
<proteinExistence type="predicted"/>
<dbReference type="EMBL" id="RHHM01000016">
    <property type="protein sequence ID" value="RQM36831.1"/>
    <property type="molecule type" value="Genomic_DNA"/>
</dbReference>
<accession>A0A3N6SDZ4</accession>
<sequence>MAIEAESALVAITTGKRAAGLNHVAELRTRLFGDNSEKDISRFMDDMRDVRDSNYQENKRALSAIFYLANIKTDRHELDFNDLTTDERNSLIRAMNHFRAVVSLFPKRLTLPN</sequence>
<dbReference type="Proteomes" id="UP000279457">
    <property type="component" value="Unassembled WGS sequence"/>
</dbReference>
<organism evidence="1 2">
    <name type="scientific">Erwinia psidii</name>
    <dbReference type="NCBI Taxonomy" id="69224"/>
    <lineage>
        <taxon>Bacteria</taxon>
        <taxon>Pseudomonadati</taxon>
        <taxon>Pseudomonadota</taxon>
        <taxon>Gammaproteobacteria</taxon>
        <taxon>Enterobacterales</taxon>
        <taxon>Erwiniaceae</taxon>
        <taxon>Erwinia</taxon>
    </lineage>
</organism>
<evidence type="ECO:0008006" key="3">
    <source>
        <dbReference type="Google" id="ProtNLM"/>
    </source>
</evidence>
<dbReference type="OrthoDB" id="6473374at2"/>
<gene>
    <name evidence="1" type="ORF">EB241_17830</name>
</gene>
<comment type="caution">
    <text evidence="1">The sequence shown here is derived from an EMBL/GenBank/DDBJ whole genome shotgun (WGS) entry which is preliminary data.</text>
</comment>
<dbReference type="InterPro" id="IPR035232">
    <property type="entry name" value="DUF5347"/>
</dbReference>
<evidence type="ECO:0000313" key="2">
    <source>
        <dbReference type="Proteomes" id="UP000279457"/>
    </source>
</evidence>
<keyword evidence="2" id="KW-1185">Reference proteome</keyword>
<dbReference type="RefSeq" id="WP_124234365.1">
    <property type="nucleotide sequence ID" value="NZ_RHHM01000016.1"/>
</dbReference>
<evidence type="ECO:0000313" key="1">
    <source>
        <dbReference type="EMBL" id="RQM36831.1"/>
    </source>
</evidence>
<reference evidence="1 2" key="1">
    <citation type="submission" date="2018-10" db="EMBL/GenBank/DDBJ databases">
        <title>Draft genome sequence for the type isolate of Erwinia psidii, agent causal of bacterial blight in guava (Psidium guajava) and wilt and die-back of Eucalyptus spp.</title>
        <authorList>
            <person name="Hermenegildo P.S."/>
            <person name="Santos S.A."/>
            <person name="Guimaraes L.M.S."/>
            <person name="Vidigal P.M.P."/>
            <person name="Pereira I.C."/>
            <person name="Badel J.L."/>
            <person name="Alfenas-Zerbini P."/>
            <person name="Ferreira M.A.S.V."/>
            <person name="Alfenas A.C."/>
        </authorList>
    </citation>
    <scope>NUCLEOTIDE SEQUENCE [LARGE SCALE GENOMIC DNA]</scope>
    <source>
        <strain evidence="1 2">IBSBF 435</strain>
    </source>
</reference>
<protein>
    <recommendedName>
        <fullName evidence="3">DUF5347 domain-containing protein</fullName>
    </recommendedName>
</protein>